<protein>
    <recommendedName>
        <fullName evidence="3">CRISPR system Cms protein Csm2</fullName>
    </recommendedName>
    <alternativeName>
        <fullName evidence="6">CRISPR type III A-associated protein Csm2</fullName>
    </alternativeName>
</protein>
<evidence type="ECO:0000313" key="8">
    <source>
        <dbReference type="EMBL" id="MBE9141971.1"/>
    </source>
</evidence>
<comment type="function">
    <text evidence="1">This subunit may be involved in monitoring complementarity of crRNA and target RNA.</text>
</comment>
<keyword evidence="9" id="KW-1185">Reference proteome</keyword>
<evidence type="ECO:0000256" key="2">
    <source>
        <dbReference type="ARBA" id="ARBA00006896"/>
    </source>
</evidence>
<name>A0ABR9U706_9CYAN</name>
<dbReference type="Proteomes" id="UP000640725">
    <property type="component" value="Unassembled WGS sequence"/>
</dbReference>
<feature type="compositionally biased region" description="Low complexity" evidence="7">
    <location>
        <begin position="23"/>
        <end position="32"/>
    </location>
</feature>
<evidence type="ECO:0000256" key="5">
    <source>
        <dbReference type="ARBA" id="ARBA00023118"/>
    </source>
</evidence>
<dbReference type="NCBIfam" id="TIGR01870">
    <property type="entry name" value="cas_TM1810_Csm2"/>
    <property type="match status" value="1"/>
</dbReference>
<evidence type="ECO:0000256" key="4">
    <source>
        <dbReference type="ARBA" id="ARBA00022884"/>
    </source>
</evidence>
<dbReference type="CDD" id="cd09647">
    <property type="entry name" value="Csm2_III-A"/>
    <property type="match status" value="1"/>
</dbReference>
<gene>
    <name evidence="8" type="primary">csm2</name>
    <name evidence="8" type="ORF">IQ236_01870</name>
</gene>
<keyword evidence="4" id="KW-0694">RNA-binding</keyword>
<evidence type="ECO:0000256" key="3">
    <source>
        <dbReference type="ARBA" id="ARBA00016118"/>
    </source>
</evidence>
<proteinExistence type="inferred from homology"/>
<dbReference type="Pfam" id="PF03750">
    <property type="entry name" value="Csm2_III-A"/>
    <property type="match status" value="1"/>
</dbReference>
<evidence type="ECO:0000256" key="7">
    <source>
        <dbReference type="SAM" id="MobiDB-lite"/>
    </source>
</evidence>
<feature type="region of interest" description="Disordered" evidence="7">
    <location>
        <begin position="1"/>
        <end position="41"/>
    </location>
</feature>
<dbReference type="InterPro" id="IPR010149">
    <property type="entry name" value="CRISPR-assoc_prot_Csm2_III-A"/>
</dbReference>
<evidence type="ECO:0000313" key="9">
    <source>
        <dbReference type="Proteomes" id="UP000640725"/>
    </source>
</evidence>
<reference evidence="8 9" key="1">
    <citation type="submission" date="2020-10" db="EMBL/GenBank/DDBJ databases">
        <authorList>
            <person name="Castelo-Branco R."/>
            <person name="Eusebio N."/>
            <person name="Adriana R."/>
            <person name="Vieira A."/>
            <person name="Brugerolle De Fraissinette N."/>
            <person name="Rezende De Castro R."/>
            <person name="Schneider M.P."/>
            <person name="Vasconcelos V."/>
            <person name="Leao P.N."/>
        </authorList>
    </citation>
    <scope>NUCLEOTIDE SEQUENCE [LARGE SCALE GENOMIC DNA]</scope>
    <source>
        <strain evidence="8 9">LEGE 06226</strain>
    </source>
</reference>
<accession>A0ABR9U706</accession>
<comment type="similarity">
    <text evidence="2">Belongs to the CRISPR-associated Csm2 family.</text>
</comment>
<dbReference type="RefSeq" id="WP_193867706.1">
    <property type="nucleotide sequence ID" value="NZ_JADEWU010000002.1"/>
</dbReference>
<sequence length="180" mass="20458">MTESPKRPNSSPRPEQPNKHHPSSNSQNSQSKPDAEQQRSEDIVTVIVSTIDQLNKGLKEYKIQKLVEDTEKLGKELVIKGLKTNQIRKFLDAVKRFKVQQGANKEDFEKGKDELHILRYQLAYAAARQQKNKDPGPVEPLKKVLESAIKKVDDLDDFNRFVQLIESIVAYHKAAGGKDQ</sequence>
<dbReference type="EMBL" id="JADEWU010000002">
    <property type="protein sequence ID" value="MBE9141971.1"/>
    <property type="molecule type" value="Genomic_DNA"/>
</dbReference>
<keyword evidence="5" id="KW-0051">Antiviral defense</keyword>
<evidence type="ECO:0000256" key="6">
    <source>
        <dbReference type="ARBA" id="ARBA00031723"/>
    </source>
</evidence>
<organism evidence="8 9">
    <name type="scientific">Planktothrix mougeotii LEGE 06226</name>
    <dbReference type="NCBI Taxonomy" id="1828728"/>
    <lineage>
        <taxon>Bacteria</taxon>
        <taxon>Bacillati</taxon>
        <taxon>Cyanobacteriota</taxon>
        <taxon>Cyanophyceae</taxon>
        <taxon>Oscillatoriophycideae</taxon>
        <taxon>Oscillatoriales</taxon>
        <taxon>Microcoleaceae</taxon>
        <taxon>Planktothrix</taxon>
    </lineage>
</organism>
<comment type="caution">
    <text evidence="8">The sequence shown here is derived from an EMBL/GenBank/DDBJ whole genome shotgun (WGS) entry which is preliminary data.</text>
</comment>
<evidence type="ECO:0000256" key="1">
    <source>
        <dbReference type="ARBA" id="ARBA00003640"/>
    </source>
</evidence>